<proteinExistence type="predicted"/>
<feature type="region of interest" description="Disordered" evidence="1">
    <location>
        <begin position="74"/>
        <end position="124"/>
    </location>
</feature>
<evidence type="ECO:0000256" key="1">
    <source>
        <dbReference type="SAM" id="MobiDB-lite"/>
    </source>
</evidence>
<name>F9WVJ4_TRYVY</name>
<dbReference type="EMBL" id="CAEX01007991">
    <property type="protein sequence ID" value="CCD21602.1"/>
    <property type="molecule type" value="Genomic_DNA"/>
</dbReference>
<organism evidence="2 3">
    <name type="scientific">Trypanosoma vivax (strain Y486)</name>
    <dbReference type="NCBI Taxonomy" id="1055687"/>
    <lineage>
        <taxon>Eukaryota</taxon>
        <taxon>Discoba</taxon>
        <taxon>Euglenozoa</taxon>
        <taxon>Kinetoplastea</taxon>
        <taxon>Metakinetoplastina</taxon>
        <taxon>Trypanosomatida</taxon>
        <taxon>Trypanosomatidae</taxon>
        <taxon>Trypanosoma</taxon>
        <taxon>Duttonella</taxon>
    </lineage>
</organism>
<feature type="compositionally biased region" description="Basic residues" evidence="1">
    <location>
        <begin position="95"/>
        <end position="106"/>
    </location>
</feature>
<keyword evidence="3" id="KW-1185">Reference proteome</keyword>
<dbReference type="AlphaFoldDB" id="F9WVJ4"/>
<evidence type="ECO:0000313" key="3">
    <source>
        <dbReference type="Proteomes" id="UP000009027"/>
    </source>
</evidence>
<dbReference type="VEuPathDB" id="TriTrypDB:TvY486_0045200"/>
<protein>
    <submittedName>
        <fullName evidence="2">Uncharacterized protein</fullName>
    </submittedName>
</protein>
<dbReference type="Proteomes" id="UP000009027">
    <property type="component" value="Unassembled WGS sequence"/>
</dbReference>
<accession>F9WVJ4</accession>
<reference evidence="2 3" key="1">
    <citation type="journal article" date="2012" name="Proc. Natl. Acad. Sci. U.S.A.">
        <title>Antigenic diversity is generated by distinct evolutionary mechanisms in African trypanosome species.</title>
        <authorList>
            <person name="Jackson A.P."/>
            <person name="Berry A."/>
            <person name="Aslett M."/>
            <person name="Allison H.C."/>
            <person name="Burton P."/>
            <person name="Vavrova-Anderson J."/>
            <person name="Brown R."/>
            <person name="Browne H."/>
            <person name="Corton N."/>
            <person name="Hauser H."/>
            <person name="Gamble J."/>
            <person name="Gilderthorp R."/>
            <person name="Marcello L."/>
            <person name="McQuillan J."/>
            <person name="Otto T.D."/>
            <person name="Quail M.A."/>
            <person name="Sanders M.J."/>
            <person name="van Tonder A."/>
            <person name="Ginger M.L."/>
            <person name="Field M.C."/>
            <person name="Barry J.D."/>
            <person name="Hertz-Fowler C."/>
            <person name="Berriman M."/>
        </authorList>
    </citation>
    <scope>NUCLEOTIDE SEQUENCE</scope>
    <source>
        <strain evidence="2 3">Y486</strain>
    </source>
</reference>
<gene>
    <name evidence="2" type="ORF">TvY486_0045200</name>
</gene>
<sequence length="187" mass="20768">MEANGVRHCETSGICAAASGGARRREGRWCGHGRTEQAARHVLTRRVQRARAWGRAQQSNVTCARHRVSHQALRTTTALQQPPDAPRNGRTQASRARHHTATHRAMARSSSRGQRQGTHKAHRHAQPHSFACLLWRWHSPSCSAVAPLWHTRIAVQQLSTGNAARITSSSLRLRLILENSSMPQNGK</sequence>
<evidence type="ECO:0000313" key="2">
    <source>
        <dbReference type="EMBL" id="CCD21602.1"/>
    </source>
</evidence>